<dbReference type="Proteomes" id="UP000068067">
    <property type="component" value="Chromosome"/>
</dbReference>
<evidence type="ECO:0000313" key="1">
    <source>
        <dbReference type="EMBL" id="ALC05952.1"/>
    </source>
</evidence>
<dbReference type="RefSeq" id="WP_053544954.1">
    <property type="nucleotide sequence ID" value="NZ_CP009220.1"/>
</dbReference>
<dbReference type="EMBL" id="CP009220">
    <property type="protein sequence ID" value="ALC05952.1"/>
    <property type="molecule type" value="Genomic_DNA"/>
</dbReference>
<gene>
    <name evidence="1" type="ORF">CDES_07725</name>
</gene>
<proteinExistence type="predicted"/>
<evidence type="ECO:0000313" key="2">
    <source>
        <dbReference type="Proteomes" id="UP000068067"/>
    </source>
</evidence>
<dbReference type="AlphaFoldDB" id="A0A0M4CG94"/>
<dbReference type="PATRIC" id="fig|931089.4.peg.1561"/>
<sequence>MNSISLPPSGESTVKKSRITPQLLLGLLAAGAVELELWGEQEPAKLVGVGEGETPYALAKVWNTDLRRETIELVPFNEIKEVRASV</sequence>
<name>A0A0M4CG94_9CORY</name>
<keyword evidence="2" id="KW-1185">Reference proteome</keyword>
<protein>
    <submittedName>
        <fullName evidence="1">Uncharacterized protein</fullName>
    </submittedName>
</protein>
<dbReference type="STRING" id="931089.CDES_07725"/>
<accession>A0A0M4CG94</accession>
<reference evidence="1 2" key="1">
    <citation type="submission" date="2014-08" db="EMBL/GenBank/DDBJ databases">
        <title>Complete genome sequence of Corynebacterium deserti GIMN1.010 (=DSM 45689), isolated from desert sand in western China.</title>
        <authorList>
            <person name="Ruckert C."/>
            <person name="Albersmeier A."/>
            <person name="Kalinowski J."/>
        </authorList>
    </citation>
    <scope>NUCLEOTIDE SEQUENCE [LARGE SCALE GENOMIC DNA]</scope>
    <source>
        <strain evidence="1 2">GIMN1.010</strain>
    </source>
</reference>
<organism evidence="1 2">
    <name type="scientific">Corynebacterium deserti GIMN1.010</name>
    <dbReference type="NCBI Taxonomy" id="931089"/>
    <lineage>
        <taxon>Bacteria</taxon>
        <taxon>Bacillati</taxon>
        <taxon>Actinomycetota</taxon>
        <taxon>Actinomycetes</taxon>
        <taxon>Mycobacteriales</taxon>
        <taxon>Corynebacteriaceae</taxon>
        <taxon>Corynebacterium</taxon>
    </lineage>
</organism>
<dbReference type="KEGG" id="cdx:CDES_07725"/>